<evidence type="ECO:0000313" key="2">
    <source>
        <dbReference type="EMBL" id="CAB4183810.1"/>
    </source>
</evidence>
<dbReference type="EMBL" id="LR796876">
    <property type="protein sequence ID" value="CAB4171999.1"/>
    <property type="molecule type" value="Genomic_DNA"/>
</dbReference>
<name>A0A6J5SKN3_9CAUD</name>
<organism evidence="4">
    <name type="scientific">uncultured Caudovirales phage</name>
    <dbReference type="NCBI Taxonomy" id="2100421"/>
    <lineage>
        <taxon>Viruses</taxon>
        <taxon>Duplodnaviria</taxon>
        <taxon>Heunggongvirae</taxon>
        <taxon>Uroviricota</taxon>
        <taxon>Caudoviricetes</taxon>
        <taxon>Peduoviridae</taxon>
        <taxon>Maltschvirus</taxon>
        <taxon>Maltschvirus maltsch</taxon>
    </lineage>
</organism>
<reference evidence="4" key="1">
    <citation type="submission" date="2020-05" db="EMBL/GenBank/DDBJ databases">
        <authorList>
            <person name="Chiriac C."/>
            <person name="Salcher M."/>
            <person name="Ghai R."/>
            <person name="Kavagutti S V."/>
        </authorList>
    </citation>
    <scope>NUCLEOTIDE SEQUENCE</scope>
</reference>
<gene>
    <name evidence="2" type="ORF">UFOVP1097_2</name>
    <name evidence="3" type="ORF">UFOVP1349_53</name>
    <name evidence="4" type="ORF">UFOVP1456_33</name>
    <name evidence="1" type="ORF">UFOVP925_47</name>
</gene>
<sequence length="131" mass="14198">MTVYSQADLATRMLKDLGLVGSEETPSAPDLEWAQETVGCEVAMLGSIGLPIWNGSDMAVPQEYLTPLSRRCGLAVAPSFGLMDQASAQLAMREAERYLTVMASPRLGTPLPLITNDAKPRRYGFNYTTGQ</sequence>
<protein>
    <submittedName>
        <fullName evidence="4">Uncharacterized protein</fullName>
    </submittedName>
</protein>
<evidence type="ECO:0000313" key="4">
    <source>
        <dbReference type="EMBL" id="CAB4214366.1"/>
    </source>
</evidence>
<accession>A0A6J5SKN3</accession>
<dbReference type="EMBL" id="LR797404">
    <property type="protein sequence ID" value="CAB4214366.1"/>
    <property type="molecule type" value="Genomic_DNA"/>
</dbReference>
<evidence type="ECO:0000313" key="3">
    <source>
        <dbReference type="EMBL" id="CAB4200569.1"/>
    </source>
</evidence>
<evidence type="ECO:0000313" key="1">
    <source>
        <dbReference type="EMBL" id="CAB4171999.1"/>
    </source>
</evidence>
<dbReference type="EMBL" id="LR797291">
    <property type="protein sequence ID" value="CAB4200569.1"/>
    <property type="molecule type" value="Genomic_DNA"/>
</dbReference>
<proteinExistence type="predicted"/>
<dbReference type="EMBL" id="LR797048">
    <property type="protein sequence ID" value="CAB4183810.1"/>
    <property type="molecule type" value="Genomic_DNA"/>
</dbReference>